<accession>A0A517Z459</accession>
<dbReference type="KEGG" id="mri:Mal4_15740"/>
<reference evidence="2 3" key="1">
    <citation type="submission" date="2019-02" db="EMBL/GenBank/DDBJ databases">
        <title>Deep-cultivation of Planctomycetes and their phenomic and genomic characterization uncovers novel biology.</title>
        <authorList>
            <person name="Wiegand S."/>
            <person name="Jogler M."/>
            <person name="Boedeker C."/>
            <person name="Pinto D."/>
            <person name="Vollmers J."/>
            <person name="Rivas-Marin E."/>
            <person name="Kohn T."/>
            <person name="Peeters S.H."/>
            <person name="Heuer A."/>
            <person name="Rast P."/>
            <person name="Oberbeckmann S."/>
            <person name="Bunk B."/>
            <person name="Jeske O."/>
            <person name="Meyerdierks A."/>
            <person name="Storesund J.E."/>
            <person name="Kallscheuer N."/>
            <person name="Luecker S."/>
            <person name="Lage O.M."/>
            <person name="Pohl T."/>
            <person name="Merkel B.J."/>
            <person name="Hornburger P."/>
            <person name="Mueller R.-W."/>
            <person name="Bruemmer F."/>
            <person name="Labrenz M."/>
            <person name="Spormann A.M."/>
            <person name="Op den Camp H."/>
            <person name="Overmann J."/>
            <person name="Amann R."/>
            <person name="Jetten M.S.M."/>
            <person name="Mascher T."/>
            <person name="Medema M.H."/>
            <person name="Devos D.P."/>
            <person name="Kaster A.-K."/>
            <person name="Ovreas L."/>
            <person name="Rohde M."/>
            <person name="Galperin M.Y."/>
            <person name="Jogler C."/>
        </authorList>
    </citation>
    <scope>NUCLEOTIDE SEQUENCE [LARGE SCALE GENOMIC DNA]</scope>
    <source>
        <strain evidence="2 3">Mal4</strain>
    </source>
</reference>
<dbReference type="AlphaFoldDB" id="A0A517Z459"/>
<organism evidence="2 3">
    <name type="scientific">Maioricimonas rarisocia</name>
    <dbReference type="NCBI Taxonomy" id="2528026"/>
    <lineage>
        <taxon>Bacteria</taxon>
        <taxon>Pseudomonadati</taxon>
        <taxon>Planctomycetota</taxon>
        <taxon>Planctomycetia</taxon>
        <taxon>Planctomycetales</taxon>
        <taxon>Planctomycetaceae</taxon>
        <taxon>Maioricimonas</taxon>
    </lineage>
</organism>
<proteinExistence type="predicted"/>
<feature type="chain" id="PRO_5022074464" evidence="1">
    <location>
        <begin position="24"/>
        <end position="360"/>
    </location>
</feature>
<sequence precursor="true">MLRIAPFRTARPALAILSVIVLAQTSCVDQEPIETYTVQRASQPAPAPPIEGSADTAPNTVGVAWFVKLLGPQEAVDRHVNDFGKLVRSIRIDRASGEMSWTLPDGWTEEKGSGLRFATFKVPAEEPPLEVTVIRLAARDLDSPEYLRGNVNRWRNQVSLTPVEGDDWKDKMEDGEVTELKLAGQDGTLVDLRGETEELGDARMLVAVIPVAAPSRPATPPPSSTSPSAPLTYTVPEGWEERPASSFRLVSFMASGDGGDLDVSVSTAGGSVLANINRWRGQVGLPTVSEAELEAGSQAIDVDGTTGTLVELAGSEQTILGVVLPREGRTWFFKGTGPNAAAERERDAFETFVRSVKFTN</sequence>
<protein>
    <submittedName>
        <fullName evidence="2">Uncharacterized protein</fullName>
    </submittedName>
</protein>
<keyword evidence="3" id="KW-1185">Reference proteome</keyword>
<keyword evidence="1" id="KW-0732">Signal</keyword>
<evidence type="ECO:0000256" key="1">
    <source>
        <dbReference type="SAM" id="SignalP"/>
    </source>
</evidence>
<evidence type="ECO:0000313" key="2">
    <source>
        <dbReference type="EMBL" id="QDU37264.1"/>
    </source>
</evidence>
<dbReference type="EMBL" id="CP036275">
    <property type="protein sequence ID" value="QDU37264.1"/>
    <property type="molecule type" value="Genomic_DNA"/>
</dbReference>
<gene>
    <name evidence="2" type="ORF">Mal4_15740</name>
</gene>
<dbReference type="RefSeq" id="WP_145368048.1">
    <property type="nucleotide sequence ID" value="NZ_CP036275.1"/>
</dbReference>
<name>A0A517Z459_9PLAN</name>
<dbReference type="OrthoDB" id="288562at2"/>
<feature type="signal peptide" evidence="1">
    <location>
        <begin position="1"/>
        <end position="23"/>
    </location>
</feature>
<evidence type="ECO:0000313" key="3">
    <source>
        <dbReference type="Proteomes" id="UP000320496"/>
    </source>
</evidence>
<dbReference type="Proteomes" id="UP000320496">
    <property type="component" value="Chromosome"/>
</dbReference>